<name>D2VKM2_NAEGR</name>
<feature type="compositionally biased region" description="Polar residues" evidence="1">
    <location>
        <begin position="647"/>
        <end position="664"/>
    </location>
</feature>
<gene>
    <name evidence="2" type="ORF">NAEGRDRAFT_69443</name>
</gene>
<feature type="compositionally biased region" description="Polar residues" evidence="1">
    <location>
        <begin position="677"/>
        <end position="703"/>
    </location>
</feature>
<protein>
    <submittedName>
        <fullName evidence="2">Predicted protein</fullName>
    </submittedName>
</protein>
<evidence type="ECO:0000313" key="3">
    <source>
        <dbReference type="Proteomes" id="UP000006671"/>
    </source>
</evidence>
<dbReference type="KEGG" id="ngr:NAEGRDRAFT_69443"/>
<organism evidence="3">
    <name type="scientific">Naegleria gruberi</name>
    <name type="common">Amoeba</name>
    <dbReference type="NCBI Taxonomy" id="5762"/>
    <lineage>
        <taxon>Eukaryota</taxon>
        <taxon>Discoba</taxon>
        <taxon>Heterolobosea</taxon>
        <taxon>Tetramitia</taxon>
        <taxon>Eutetramitia</taxon>
        <taxon>Vahlkampfiidae</taxon>
        <taxon>Naegleria</taxon>
    </lineage>
</organism>
<feature type="compositionally biased region" description="Basic and acidic residues" evidence="1">
    <location>
        <begin position="194"/>
        <end position="206"/>
    </location>
</feature>
<dbReference type="EMBL" id="GG738878">
    <property type="protein sequence ID" value="EFC42712.1"/>
    <property type="molecule type" value="Genomic_DNA"/>
</dbReference>
<feature type="compositionally biased region" description="Low complexity" evidence="1">
    <location>
        <begin position="704"/>
        <end position="715"/>
    </location>
</feature>
<feature type="region of interest" description="Disordered" evidence="1">
    <location>
        <begin position="188"/>
        <end position="210"/>
    </location>
</feature>
<dbReference type="RefSeq" id="XP_002675456.1">
    <property type="nucleotide sequence ID" value="XM_002675410.1"/>
</dbReference>
<sequence length="1071" mass="122451">MTKNDPNKDKNSSNATPTTTVFSTDSNLLHSIYFSHMHQNLTLLEEDETPMSAYTGPTTSTTNNSQQQVIIPNNETPSSSLAQIAMQQQQNNGGDNTFVDLDGFGSIGALSQFDIPLSINITGYQLTHKEEKKAREKEREREVNRMKKLMEQRKTNVMRDEDEMEKKLKNEGLSFFRNGFMVFTNSSETELDEGSERGRHTFSSHDDQEEEQFDMYDEYRQDDQVTDNETDLLEEQLIYFYPSTVSKTSQLHIIGYIQSYLIFTDSFHPLVFETLSPEENGFDNNSISPPTSADNTKSLLTSSLKAEATAVPRVQSKESNHPVNMVQFNHSKMAIVRYYNLIYCLCAPISTPNYILHENLRHILDSFAFIYGTYNIKQVLSDRSSLNKREKEIEAAKTEFYTSHTNEFESSLDVFEDIIEGPFPVRSIVPNDNHRTPWIASPYNPIVSNIYKKRPNTERRWNSDQEMVLDDLNVLIKMYTVSQKIPDDLPIKAMTQRIFPHAIPYAEVPEKNIFIKAMTILNQLQDSYGSTMPRVKPNYNFNTLGVSLSRMVQKQLENLSINEDTQITEERGSLIGSAMFFESKGLVALNNLDEKVVQFILFRLKCIEKNLCEYQDRYDESFDAEIVSSPMTKFTPLNGVKARSVVGTPQSDNPFVSTPDSSHITPIPLRKFKTPGTPVNTQSPYRSNAKSNSTSNLLTSGATVSPLVKSLSKSSIGSARERTLTPENRSRSSFHESSPGGLSNASVQSNASTTYAPSPLPNENSAFGINAYMIDDWSMYETTAVQDLQYSEDEENPTNSESKEKISRINLDYNMFIISGDKESEFIVLSEEDQIDYLQVYLNSNDSNTTSMKKHALITYRYRDLSLCLLWEFKESFNWRCDLNDCIIKIRTEMKPILRQISRKMDRSSYTNMILAREESAPYKLNGNVRYKRAPATNNNGEQTTDTNSFCLMYDEFNSMATTTNISSKTFFVNVAKARNTYLNSTENQQVEWWNEEAQQPKTGKAVTKLFLKNDRDGFIYSKQLFGSQIYYYKQQQQPEQSQKTAAYFALSKLETNVRETVKNEFKINLL</sequence>
<feature type="compositionally biased region" description="Basic and acidic residues" evidence="1">
    <location>
        <begin position="1"/>
        <end position="11"/>
    </location>
</feature>
<feature type="region of interest" description="Disordered" evidence="1">
    <location>
        <begin position="645"/>
        <end position="760"/>
    </location>
</feature>
<proteinExistence type="predicted"/>
<evidence type="ECO:0000256" key="1">
    <source>
        <dbReference type="SAM" id="MobiDB-lite"/>
    </source>
</evidence>
<dbReference type="OMA" id="IKIRTEM"/>
<reference evidence="2 3" key="1">
    <citation type="journal article" date="2010" name="Cell">
        <title>The genome of Naegleria gruberi illuminates early eukaryotic versatility.</title>
        <authorList>
            <person name="Fritz-Laylin L.K."/>
            <person name="Prochnik S.E."/>
            <person name="Ginger M.L."/>
            <person name="Dacks J.B."/>
            <person name="Carpenter M.L."/>
            <person name="Field M.C."/>
            <person name="Kuo A."/>
            <person name="Paredez A."/>
            <person name="Chapman J."/>
            <person name="Pham J."/>
            <person name="Shu S."/>
            <person name="Neupane R."/>
            <person name="Cipriano M."/>
            <person name="Mancuso J."/>
            <person name="Tu H."/>
            <person name="Salamov A."/>
            <person name="Lindquist E."/>
            <person name="Shapiro H."/>
            <person name="Lucas S."/>
            <person name="Grigoriev I.V."/>
            <person name="Cande W.Z."/>
            <person name="Fulton C."/>
            <person name="Rokhsar D.S."/>
            <person name="Dawson S.C."/>
        </authorList>
    </citation>
    <scope>NUCLEOTIDE SEQUENCE [LARGE SCALE GENOMIC DNA]</scope>
    <source>
        <strain evidence="2 3">NEG-M</strain>
    </source>
</reference>
<dbReference type="AlphaFoldDB" id="D2VKM2"/>
<keyword evidence="3" id="KW-1185">Reference proteome</keyword>
<feature type="compositionally biased region" description="Polar residues" evidence="1">
    <location>
        <begin position="740"/>
        <end position="760"/>
    </location>
</feature>
<dbReference type="InParanoid" id="D2VKM2"/>
<feature type="compositionally biased region" description="Basic and acidic residues" evidence="1">
    <location>
        <begin position="719"/>
        <end position="734"/>
    </location>
</feature>
<feature type="region of interest" description="Disordered" evidence="1">
    <location>
        <begin position="1"/>
        <end position="20"/>
    </location>
</feature>
<dbReference type="VEuPathDB" id="AmoebaDB:NAEGRDRAFT_69443"/>
<dbReference type="OrthoDB" id="10256571at2759"/>
<accession>D2VKM2</accession>
<dbReference type="Proteomes" id="UP000006671">
    <property type="component" value="Unassembled WGS sequence"/>
</dbReference>
<evidence type="ECO:0000313" key="2">
    <source>
        <dbReference type="EMBL" id="EFC42712.1"/>
    </source>
</evidence>
<dbReference type="GeneID" id="8854866"/>